<feature type="transmembrane region" description="Helical" evidence="5">
    <location>
        <begin position="244"/>
        <end position="263"/>
    </location>
</feature>
<dbReference type="InterPro" id="IPR051533">
    <property type="entry name" value="WaaL-like"/>
</dbReference>
<proteinExistence type="predicted"/>
<keyword evidence="3 5" id="KW-1133">Transmembrane helix</keyword>
<protein>
    <recommendedName>
        <fullName evidence="6">O-antigen ligase-related domain-containing protein</fullName>
    </recommendedName>
</protein>
<feature type="transmembrane region" description="Helical" evidence="5">
    <location>
        <begin position="62"/>
        <end position="80"/>
    </location>
</feature>
<evidence type="ECO:0000256" key="3">
    <source>
        <dbReference type="ARBA" id="ARBA00022989"/>
    </source>
</evidence>
<evidence type="ECO:0000313" key="7">
    <source>
        <dbReference type="EMBL" id="VAW21236.1"/>
    </source>
</evidence>
<feature type="transmembrane region" description="Helical" evidence="5">
    <location>
        <begin position="126"/>
        <end position="148"/>
    </location>
</feature>
<evidence type="ECO:0000256" key="5">
    <source>
        <dbReference type="SAM" id="Phobius"/>
    </source>
</evidence>
<feature type="transmembrane region" description="Helical" evidence="5">
    <location>
        <begin position="201"/>
        <end position="232"/>
    </location>
</feature>
<dbReference type="InterPro" id="IPR007016">
    <property type="entry name" value="O-antigen_ligase-rel_domated"/>
</dbReference>
<feature type="transmembrane region" description="Helical" evidence="5">
    <location>
        <begin position="168"/>
        <end position="189"/>
    </location>
</feature>
<evidence type="ECO:0000256" key="4">
    <source>
        <dbReference type="ARBA" id="ARBA00023136"/>
    </source>
</evidence>
<reference evidence="7" key="1">
    <citation type="submission" date="2018-06" db="EMBL/GenBank/DDBJ databases">
        <authorList>
            <person name="Zhirakovskaya E."/>
        </authorList>
    </citation>
    <scope>NUCLEOTIDE SEQUENCE</scope>
</reference>
<sequence length="429" mass="50206">MDLEKELNRVNIIFFYALYPWFPLWAFISVYFIKLPFNKVLVLPAICLTILILVFKENKRLPAYLFFLFLFNIYHIAESFYFDTIPGNTNKIFYILSNYLFLASLLLFIVENTKFDYKFIKRQNKYIFIIIILALCVSLVQTQVKNFFFSPEILNYKVLMNENRIPSIFSWYDPNTLGITFPLIVSIAISGIRKEENLKLFAIIMSVIIVAFLTKTRYVMLSSIIVLSQIFFSTELPKSLKVKYLLTIIISVLIAFTVAKAIHIDIQQTIDERILEKDTKMASANARIDSYYIFILKFPEYPWFGVGPKTRYDVIRLLKGVPLIHVGYLSYLYWYGIVGASLLFISIFLFIRKLYRAGKDFGFWGGFYGLLAFVVANTTMVYFNLSEMGIIISAIYLKFYNDKPGLKYLHLLKRYNLLEYTSFSQKKGD</sequence>
<feature type="transmembrane region" description="Helical" evidence="5">
    <location>
        <begin position="332"/>
        <end position="351"/>
    </location>
</feature>
<feature type="transmembrane region" description="Helical" evidence="5">
    <location>
        <begin position="39"/>
        <end position="55"/>
    </location>
</feature>
<organism evidence="7">
    <name type="scientific">hydrothermal vent metagenome</name>
    <dbReference type="NCBI Taxonomy" id="652676"/>
    <lineage>
        <taxon>unclassified sequences</taxon>
        <taxon>metagenomes</taxon>
        <taxon>ecological metagenomes</taxon>
    </lineage>
</organism>
<evidence type="ECO:0000256" key="2">
    <source>
        <dbReference type="ARBA" id="ARBA00022692"/>
    </source>
</evidence>
<dbReference type="Pfam" id="PF04932">
    <property type="entry name" value="Wzy_C"/>
    <property type="match status" value="1"/>
</dbReference>
<gene>
    <name evidence="7" type="ORF">MNBD_BACTEROID01-1650</name>
</gene>
<dbReference type="EMBL" id="UOEP01000139">
    <property type="protein sequence ID" value="VAW21236.1"/>
    <property type="molecule type" value="Genomic_DNA"/>
</dbReference>
<dbReference type="PANTHER" id="PTHR37422:SF13">
    <property type="entry name" value="LIPOPOLYSACCHARIDE BIOSYNTHESIS PROTEIN PA4999-RELATED"/>
    <property type="match status" value="1"/>
</dbReference>
<feature type="transmembrane region" description="Helical" evidence="5">
    <location>
        <begin position="363"/>
        <end position="383"/>
    </location>
</feature>
<feature type="transmembrane region" description="Helical" evidence="5">
    <location>
        <begin position="92"/>
        <end position="110"/>
    </location>
</feature>
<comment type="subcellular location">
    <subcellularLocation>
        <location evidence="1">Membrane</location>
        <topology evidence="1">Multi-pass membrane protein</topology>
    </subcellularLocation>
</comment>
<keyword evidence="4 5" id="KW-0472">Membrane</keyword>
<feature type="domain" description="O-antigen ligase-related" evidence="6">
    <location>
        <begin position="203"/>
        <end position="344"/>
    </location>
</feature>
<keyword evidence="2 5" id="KW-0812">Transmembrane</keyword>
<feature type="transmembrane region" description="Helical" evidence="5">
    <location>
        <begin position="12"/>
        <end position="33"/>
    </location>
</feature>
<dbReference type="AlphaFoldDB" id="A0A3B0UNN4"/>
<name>A0A3B0UNN4_9ZZZZ</name>
<evidence type="ECO:0000259" key="6">
    <source>
        <dbReference type="Pfam" id="PF04932"/>
    </source>
</evidence>
<dbReference type="PANTHER" id="PTHR37422">
    <property type="entry name" value="TEICHURONIC ACID BIOSYNTHESIS PROTEIN TUAE"/>
    <property type="match status" value="1"/>
</dbReference>
<dbReference type="GO" id="GO:0016020">
    <property type="term" value="C:membrane"/>
    <property type="evidence" value="ECO:0007669"/>
    <property type="project" value="UniProtKB-SubCell"/>
</dbReference>
<accession>A0A3B0UNN4</accession>
<evidence type="ECO:0000256" key="1">
    <source>
        <dbReference type="ARBA" id="ARBA00004141"/>
    </source>
</evidence>